<dbReference type="AlphaFoldDB" id="A0A9P0EHM5"/>
<evidence type="ECO:0000313" key="1">
    <source>
        <dbReference type="EMBL" id="CAH1394221.1"/>
    </source>
</evidence>
<proteinExistence type="predicted"/>
<name>A0A9P0EHM5_NEZVI</name>
<organism evidence="1 2">
    <name type="scientific">Nezara viridula</name>
    <name type="common">Southern green stink bug</name>
    <name type="synonym">Cimex viridulus</name>
    <dbReference type="NCBI Taxonomy" id="85310"/>
    <lineage>
        <taxon>Eukaryota</taxon>
        <taxon>Metazoa</taxon>
        <taxon>Ecdysozoa</taxon>
        <taxon>Arthropoda</taxon>
        <taxon>Hexapoda</taxon>
        <taxon>Insecta</taxon>
        <taxon>Pterygota</taxon>
        <taxon>Neoptera</taxon>
        <taxon>Paraneoptera</taxon>
        <taxon>Hemiptera</taxon>
        <taxon>Heteroptera</taxon>
        <taxon>Panheteroptera</taxon>
        <taxon>Pentatomomorpha</taxon>
        <taxon>Pentatomoidea</taxon>
        <taxon>Pentatomidae</taxon>
        <taxon>Pentatominae</taxon>
        <taxon>Nezara</taxon>
    </lineage>
</organism>
<dbReference type="EMBL" id="OV725078">
    <property type="protein sequence ID" value="CAH1394221.1"/>
    <property type="molecule type" value="Genomic_DNA"/>
</dbReference>
<dbReference type="Proteomes" id="UP001152798">
    <property type="component" value="Chromosome 2"/>
</dbReference>
<evidence type="ECO:0000313" key="2">
    <source>
        <dbReference type="Proteomes" id="UP001152798"/>
    </source>
</evidence>
<dbReference type="InterPro" id="IPR036770">
    <property type="entry name" value="Ankyrin_rpt-contain_sf"/>
</dbReference>
<keyword evidence="2" id="KW-1185">Reference proteome</keyword>
<reference evidence="1" key="1">
    <citation type="submission" date="2022-01" db="EMBL/GenBank/DDBJ databases">
        <authorList>
            <person name="King R."/>
        </authorList>
    </citation>
    <scope>NUCLEOTIDE SEQUENCE</scope>
</reference>
<protein>
    <submittedName>
        <fullName evidence="1">Uncharacterized protein</fullName>
    </submittedName>
</protein>
<sequence>MACEAGNEQLTLILLKDMKANPAIQNYAEDTPYGVSRGRTGIIMALLAYGASPEIYDESEDEDYDESEDFQIYGFMDLHINGVVNATA</sequence>
<gene>
    <name evidence="1" type="ORF">NEZAVI_LOCUS4755</name>
</gene>
<dbReference type="SUPFAM" id="SSF48403">
    <property type="entry name" value="Ankyrin repeat"/>
    <property type="match status" value="1"/>
</dbReference>
<accession>A0A9P0EHM5</accession>
<dbReference type="Gene3D" id="1.25.40.20">
    <property type="entry name" value="Ankyrin repeat-containing domain"/>
    <property type="match status" value="1"/>
</dbReference>